<dbReference type="HAMAP" id="MF_00033">
    <property type="entry name" value="MurG"/>
    <property type="match status" value="1"/>
</dbReference>
<keyword evidence="4 10" id="KW-0808">Transferase</keyword>
<evidence type="ECO:0000256" key="8">
    <source>
        <dbReference type="ARBA" id="ARBA00023306"/>
    </source>
</evidence>
<sequence>MKVIISGGGTGGHIYPAIAIANALKEINPAVEVLFVGAEGKMEMEKVPKAGYPIIGLPIAGINRSNMLANLGFPLKLISSLLRARKIVKDFHPDVAVGVGGYASGPLLLSASFANVPILIQEQNSYAGITNKFLAKNAKKICVAYPKMEQFFPASKIQMTGNPVRKDILNVASKRQQAFEHFGLQPDKPTVLVIGGSQGAKTINESIDGGLTSLVNEGCQVVWQTGKLYIERAKKAAEVFTGKVYVSDFIYEMDLAYAMADIVVSRAGALSVSELCLAGKPSILVPLPTAAEDHQTKNAMSLVENNAAILVKDVHAREELVKVALDLLHDKQKQSTLIDNILKLGKPNAAIEIAQQVLSLVK</sequence>
<dbReference type="RefSeq" id="WP_095161655.1">
    <property type="nucleotide sequence ID" value="NZ_JASHIF010000016.1"/>
</dbReference>
<feature type="binding site" evidence="10">
    <location>
        <position position="250"/>
    </location>
    <ligand>
        <name>UDP-N-acetyl-alpha-D-glucosamine</name>
        <dbReference type="ChEBI" id="CHEBI:57705"/>
    </ligand>
</feature>
<dbReference type="InterPro" id="IPR004276">
    <property type="entry name" value="GlycoTrans_28_N"/>
</dbReference>
<evidence type="ECO:0000313" key="13">
    <source>
        <dbReference type="EMBL" id="MDI9861027.1"/>
    </source>
</evidence>
<keyword evidence="2 10" id="KW-0132">Cell division</keyword>
<comment type="caution">
    <text evidence="13">The sequence shown here is derived from an EMBL/GenBank/DDBJ whole genome shotgun (WGS) entry which is preliminary data.</text>
</comment>
<keyword evidence="8 10" id="KW-0131">Cell cycle</keyword>
<evidence type="ECO:0000256" key="5">
    <source>
        <dbReference type="ARBA" id="ARBA00022960"/>
    </source>
</evidence>
<keyword evidence="1 10" id="KW-1003">Cell membrane</keyword>
<evidence type="ECO:0000256" key="7">
    <source>
        <dbReference type="ARBA" id="ARBA00023136"/>
    </source>
</evidence>
<evidence type="ECO:0000256" key="2">
    <source>
        <dbReference type="ARBA" id="ARBA00022618"/>
    </source>
</evidence>
<evidence type="ECO:0000313" key="14">
    <source>
        <dbReference type="Proteomes" id="UP001236507"/>
    </source>
</evidence>
<dbReference type="SUPFAM" id="SSF53756">
    <property type="entry name" value="UDP-Glycosyltransferase/glycogen phosphorylase"/>
    <property type="match status" value="1"/>
</dbReference>
<comment type="catalytic activity">
    <reaction evidence="10">
        <text>di-trans,octa-cis-undecaprenyl diphospho-N-acetyl-alpha-D-muramoyl-L-alanyl-D-glutamyl-meso-2,6-diaminopimeloyl-D-alanyl-D-alanine + UDP-N-acetyl-alpha-D-glucosamine = di-trans,octa-cis-undecaprenyl diphospho-[N-acetyl-alpha-D-glucosaminyl-(1-&gt;4)]-N-acetyl-alpha-D-muramoyl-L-alanyl-D-glutamyl-meso-2,6-diaminopimeloyl-D-alanyl-D-alanine + UDP + H(+)</text>
        <dbReference type="Rhea" id="RHEA:31227"/>
        <dbReference type="ChEBI" id="CHEBI:15378"/>
        <dbReference type="ChEBI" id="CHEBI:57705"/>
        <dbReference type="ChEBI" id="CHEBI:58223"/>
        <dbReference type="ChEBI" id="CHEBI:61387"/>
        <dbReference type="ChEBI" id="CHEBI:61388"/>
        <dbReference type="EC" id="2.4.1.227"/>
    </reaction>
</comment>
<proteinExistence type="inferred from homology"/>
<feature type="binding site" evidence="10">
    <location>
        <position position="165"/>
    </location>
    <ligand>
        <name>UDP-N-acetyl-alpha-D-glucosamine</name>
        <dbReference type="ChEBI" id="CHEBI:57705"/>
    </ligand>
</feature>
<keyword evidence="3 10" id="KW-0328">Glycosyltransferase</keyword>
<dbReference type="Pfam" id="PF04101">
    <property type="entry name" value="Glyco_tran_28_C"/>
    <property type="match status" value="1"/>
</dbReference>
<organism evidence="13 14">
    <name type="scientific">Flectobacillus roseus</name>
    <dbReference type="NCBI Taxonomy" id="502259"/>
    <lineage>
        <taxon>Bacteria</taxon>
        <taxon>Pseudomonadati</taxon>
        <taxon>Bacteroidota</taxon>
        <taxon>Cytophagia</taxon>
        <taxon>Cytophagales</taxon>
        <taxon>Flectobacillaceae</taxon>
        <taxon>Flectobacillus</taxon>
    </lineage>
</organism>
<evidence type="ECO:0000256" key="3">
    <source>
        <dbReference type="ARBA" id="ARBA00022676"/>
    </source>
</evidence>
<name>A0ABT6YC61_9BACT</name>
<dbReference type="GO" id="GO:0016757">
    <property type="term" value="F:glycosyltransferase activity"/>
    <property type="evidence" value="ECO:0007669"/>
    <property type="project" value="UniProtKB-KW"/>
</dbReference>
<keyword evidence="14" id="KW-1185">Reference proteome</keyword>
<protein>
    <recommendedName>
        <fullName evidence="10">UDP-N-acetylglucosamine--N-acetylmuramyl-(pentapeptide) pyrophosphoryl-undecaprenol N-acetylglucosamine transferase</fullName>
        <ecNumber evidence="10">2.4.1.227</ecNumber>
    </recommendedName>
    <alternativeName>
        <fullName evidence="10">Undecaprenyl-PP-MurNAc-pentapeptide-UDPGlcNAc GlcNAc transferase</fullName>
    </alternativeName>
</protein>
<dbReference type="Gene3D" id="3.40.50.2000">
    <property type="entry name" value="Glycogen Phosphorylase B"/>
    <property type="match status" value="2"/>
</dbReference>
<comment type="function">
    <text evidence="10">Cell wall formation. Catalyzes the transfer of a GlcNAc subunit on undecaprenyl-pyrophosphoryl-MurNAc-pentapeptide (lipid intermediate I) to form undecaprenyl-pyrophosphoryl-MurNAc-(pentapeptide)GlcNAc (lipid intermediate II).</text>
</comment>
<dbReference type="PANTHER" id="PTHR21015">
    <property type="entry name" value="UDP-N-ACETYLGLUCOSAMINE--N-ACETYLMURAMYL-(PENTAPEPTIDE) PYROPHOSPHORYL-UNDECAPRENOL N-ACETYLGLUCOSAMINE TRANSFERASE 1"/>
    <property type="match status" value="1"/>
</dbReference>
<feature type="binding site" evidence="10">
    <location>
        <begin position="10"/>
        <end position="12"/>
    </location>
    <ligand>
        <name>UDP-N-acetyl-alpha-D-glucosamine</name>
        <dbReference type="ChEBI" id="CHEBI:57705"/>
    </ligand>
</feature>
<keyword evidence="9 10" id="KW-0961">Cell wall biogenesis/degradation</keyword>
<keyword evidence="6 10" id="KW-0573">Peptidoglycan synthesis</keyword>
<dbReference type="EC" id="2.4.1.227" evidence="10"/>
<dbReference type="Pfam" id="PF03033">
    <property type="entry name" value="Glyco_transf_28"/>
    <property type="match status" value="1"/>
</dbReference>
<evidence type="ECO:0000256" key="4">
    <source>
        <dbReference type="ARBA" id="ARBA00022679"/>
    </source>
</evidence>
<dbReference type="Proteomes" id="UP001236507">
    <property type="component" value="Unassembled WGS sequence"/>
</dbReference>
<feature type="domain" description="Glycosyltransferase family 28 N-terminal" evidence="11">
    <location>
        <begin position="3"/>
        <end position="142"/>
    </location>
</feature>
<gene>
    <name evidence="10 13" type="primary">murG</name>
    <name evidence="13" type="ORF">QM524_17555</name>
</gene>
<feature type="binding site" evidence="10">
    <location>
        <begin position="269"/>
        <end position="274"/>
    </location>
    <ligand>
        <name>UDP-N-acetyl-alpha-D-glucosamine</name>
        <dbReference type="ChEBI" id="CHEBI:57705"/>
    </ligand>
</feature>
<dbReference type="InterPro" id="IPR006009">
    <property type="entry name" value="GlcNAc_MurG"/>
</dbReference>
<evidence type="ECO:0000256" key="1">
    <source>
        <dbReference type="ARBA" id="ARBA00022475"/>
    </source>
</evidence>
<comment type="similarity">
    <text evidence="10">Belongs to the glycosyltransferase 28 family. MurG subfamily.</text>
</comment>
<feature type="domain" description="Glycosyl transferase family 28 C-terminal" evidence="12">
    <location>
        <begin position="190"/>
        <end position="342"/>
    </location>
</feature>
<dbReference type="EMBL" id="JASHIF010000016">
    <property type="protein sequence ID" value="MDI9861027.1"/>
    <property type="molecule type" value="Genomic_DNA"/>
</dbReference>
<evidence type="ECO:0000259" key="11">
    <source>
        <dbReference type="Pfam" id="PF03033"/>
    </source>
</evidence>
<comment type="pathway">
    <text evidence="10">Cell wall biogenesis; peptidoglycan biosynthesis.</text>
</comment>
<feature type="binding site" evidence="10">
    <location>
        <position position="295"/>
    </location>
    <ligand>
        <name>UDP-N-acetyl-alpha-D-glucosamine</name>
        <dbReference type="ChEBI" id="CHEBI:57705"/>
    </ligand>
</feature>
<dbReference type="PANTHER" id="PTHR21015:SF22">
    <property type="entry name" value="GLYCOSYLTRANSFERASE"/>
    <property type="match status" value="1"/>
</dbReference>
<evidence type="ECO:0000256" key="10">
    <source>
        <dbReference type="HAMAP-Rule" id="MF_00033"/>
    </source>
</evidence>
<dbReference type="NCBIfam" id="TIGR01133">
    <property type="entry name" value="murG"/>
    <property type="match status" value="1"/>
</dbReference>
<comment type="subcellular location">
    <subcellularLocation>
        <location evidence="10">Cell membrane</location>
        <topology evidence="10">Peripheral membrane protein</topology>
        <orientation evidence="10">Cytoplasmic side</orientation>
    </subcellularLocation>
</comment>
<dbReference type="InterPro" id="IPR007235">
    <property type="entry name" value="Glyco_trans_28_C"/>
</dbReference>
<dbReference type="CDD" id="cd03785">
    <property type="entry name" value="GT28_MurG"/>
    <property type="match status" value="1"/>
</dbReference>
<keyword evidence="7 10" id="KW-0472">Membrane</keyword>
<evidence type="ECO:0000259" key="12">
    <source>
        <dbReference type="Pfam" id="PF04101"/>
    </source>
</evidence>
<evidence type="ECO:0000256" key="6">
    <source>
        <dbReference type="ARBA" id="ARBA00022984"/>
    </source>
</evidence>
<evidence type="ECO:0000256" key="9">
    <source>
        <dbReference type="ARBA" id="ARBA00023316"/>
    </source>
</evidence>
<reference evidence="13 14" key="1">
    <citation type="submission" date="2023-05" db="EMBL/GenBank/DDBJ databases">
        <title>Novel species of genus Flectobacillus isolated from stream in China.</title>
        <authorList>
            <person name="Lu H."/>
        </authorList>
    </citation>
    <scope>NUCLEOTIDE SEQUENCE [LARGE SCALE GENOMIC DNA]</scope>
    <source>
        <strain evidence="13 14">KCTC 42575</strain>
    </source>
</reference>
<feature type="binding site" evidence="10">
    <location>
        <position position="197"/>
    </location>
    <ligand>
        <name>UDP-N-acetyl-alpha-D-glucosamine</name>
        <dbReference type="ChEBI" id="CHEBI:57705"/>
    </ligand>
</feature>
<feature type="binding site" evidence="10">
    <location>
        <position position="124"/>
    </location>
    <ligand>
        <name>UDP-N-acetyl-alpha-D-glucosamine</name>
        <dbReference type="ChEBI" id="CHEBI:57705"/>
    </ligand>
</feature>
<accession>A0ABT6YC61</accession>
<keyword evidence="5 10" id="KW-0133">Cell shape</keyword>